<keyword evidence="1 2" id="KW-0732">Signal</keyword>
<accession>A0ABR9WUY5</accession>
<feature type="chain" id="PRO_5045559499" evidence="2">
    <location>
        <begin position="20"/>
        <end position="202"/>
    </location>
</feature>
<dbReference type="Proteomes" id="UP000656274">
    <property type="component" value="Unassembled WGS sequence"/>
</dbReference>
<keyword evidence="5" id="KW-1185">Reference proteome</keyword>
<evidence type="ECO:0000313" key="4">
    <source>
        <dbReference type="EMBL" id="MBE9577484.1"/>
    </source>
</evidence>
<protein>
    <submittedName>
        <fullName evidence="4">Porin family protein</fullName>
    </submittedName>
</protein>
<evidence type="ECO:0000256" key="1">
    <source>
        <dbReference type="ARBA" id="ARBA00022729"/>
    </source>
</evidence>
<feature type="signal peptide" evidence="2">
    <location>
        <begin position="1"/>
        <end position="19"/>
    </location>
</feature>
<dbReference type="Gene3D" id="2.40.160.20">
    <property type="match status" value="1"/>
</dbReference>
<dbReference type="SUPFAM" id="SSF56925">
    <property type="entry name" value="OMPA-like"/>
    <property type="match status" value="1"/>
</dbReference>
<dbReference type="EMBL" id="JADFTZ010000007">
    <property type="protein sequence ID" value="MBE9577484.1"/>
    <property type="molecule type" value="Genomic_DNA"/>
</dbReference>
<dbReference type="RefSeq" id="WP_194097299.1">
    <property type="nucleotide sequence ID" value="NZ_JADFTZ010000007.1"/>
</dbReference>
<evidence type="ECO:0000259" key="3">
    <source>
        <dbReference type="Pfam" id="PF13505"/>
    </source>
</evidence>
<name>A0ABR9WUY5_9FLAO</name>
<organism evidence="4 5">
    <name type="scientific">Flavobacterium proteolyticum</name>
    <dbReference type="NCBI Taxonomy" id="2911683"/>
    <lineage>
        <taxon>Bacteria</taxon>
        <taxon>Pseudomonadati</taxon>
        <taxon>Bacteroidota</taxon>
        <taxon>Flavobacteriia</taxon>
        <taxon>Flavobacteriales</taxon>
        <taxon>Flavobacteriaceae</taxon>
        <taxon>Flavobacterium</taxon>
    </lineage>
</organism>
<sequence>MKKVLLSAVALLAFGFANAQEEKSNGGFSKGDVFVSGSFGITSDKAYDMNSGDLLKTNGFSIAPKVGFFVTENIAIGGKLGFGSSKVEVDGVSGENKVNDLTVGAFGRYYFTPGSQFSLFGDLGVDYMSTNYDTFDVKRNGINAGLGLGMNYFVSSNFSLEAGLGLLNFSSMKFDFDGAENETSFGLGANLTNISLGVNYKF</sequence>
<feature type="domain" description="Outer membrane protein beta-barrel" evidence="3">
    <location>
        <begin position="8"/>
        <end position="202"/>
    </location>
</feature>
<proteinExistence type="predicted"/>
<gene>
    <name evidence="4" type="ORF">IM755_12265</name>
</gene>
<comment type="caution">
    <text evidence="4">The sequence shown here is derived from an EMBL/GenBank/DDBJ whole genome shotgun (WGS) entry which is preliminary data.</text>
</comment>
<evidence type="ECO:0000256" key="2">
    <source>
        <dbReference type="SAM" id="SignalP"/>
    </source>
</evidence>
<dbReference type="InterPro" id="IPR011250">
    <property type="entry name" value="OMP/PagP_B-barrel"/>
</dbReference>
<dbReference type="Pfam" id="PF13505">
    <property type="entry name" value="OMP_b-brl"/>
    <property type="match status" value="1"/>
</dbReference>
<dbReference type="InterPro" id="IPR027385">
    <property type="entry name" value="Beta-barrel_OMP"/>
</dbReference>
<reference evidence="4 5" key="1">
    <citation type="submission" date="2020-10" db="EMBL/GenBank/DDBJ databases">
        <title>The genome sequence of Flavobacterium aquaticum 1Y8A.</title>
        <authorList>
            <person name="Liu Y."/>
        </authorList>
    </citation>
    <scope>NUCLEOTIDE SEQUENCE [LARGE SCALE GENOMIC DNA]</scope>
    <source>
        <strain evidence="4 5">1Y8A</strain>
    </source>
</reference>
<evidence type="ECO:0000313" key="5">
    <source>
        <dbReference type="Proteomes" id="UP000656274"/>
    </source>
</evidence>